<dbReference type="STRING" id="22663.A0A2I0J133"/>
<feature type="transmembrane region" description="Helical" evidence="5">
    <location>
        <begin position="199"/>
        <end position="222"/>
    </location>
</feature>
<evidence type="ECO:0000313" key="6">
    <source>
        <dbReference type="EMBL" id="PKI49949.1"/>
    </source>
</evidence>
<comment type="caution">
    <text evidence="6">The sequence shown here is derived from an EMBL/GenBank/DDBJ whole genome shotgun (WGS) entry which is preliminary data.</text>
</comment>
<feature type="transmembrane region" description="Helical" evidence="5">
    <location>
        <begin position="256"/>
        <end position="274"/>
    </location>
</feature>
<evidence type="ECO:0000313" key="7">
    <source>
        <dbReference type="Proteomes" id="UP000233551"/>
    </source>
</evidence>
<evidence type="ECO:0000256" key="5">
    <source>
        <dbReference type="SAM" id="Phobius"/>
    </source>
</evidence>
<sequence length="308" mass="33518">MWRRAWSSSVTFVGMIMAMMAQSSAMVVIKFAMSQGSDKFVLVLYSNVLSTILFLPCLLILRRPGSPRLTSSVLIRFFLLSLTGMERLEWKSSSSQAKVVGTTVSIAGAFVVALYKGPPVTLLTSSSSPHSSWALGGFFLVCDALLISLCYIIQALILRDYPLVQIVTFFYHLFMTVFSALLALVLVKDPKSWSLQESSLVSVIYSSLVMSLLHTAVIIWCVKRRGPAYVAMFQPLGIIIAAVLGIIFLGDPLCRGSLIGAIVIVGGFYVVMWGKAKESEDMASGPSSASEALPQTSHKIPLLAQEQC</sequence>
<dbReference type="SUPFAM" id="SSF103481">
    <property type="entry name" value="Multidrug resistance efflux transporter EmrE"/>
    <property type="match status" value="1"/>
</dbReference>
<dbReference type="InterPro" id="IPR030184">
    <property type="entry name" value="WAT1-related"/>
</dbReference>
<keyword evidence="3 5" id="KW-1133">Transmembrane helix</keyword>
<evidence type="ECO:0000256" key="2">
    <source>
        <dbReference type="ARBA" id="ARBA00022692"/>
    </source>
</evidence>
<feature type="transmembrane region" description="Helical" evidence="5">
    <location>
        <begin position="97"/>
        <end position="115"/>
    </location>
</feature>
<comment type="subcellular location">
    <subcellularLocation>
        <location evidence="1">Membrane</location>
        <topology evidence="1">Multi-pass membrane protein</topology>
    </subcellularLocation>
</comment>
<evidence type="ECO:0000256" key="4">
    <source>
        <dbReference type="ARBA" id="ARBA00023136"/>
    </source>
</evidence>
<dbReference type="Proteomes" id="UP000233551">
    <property type="component" value="Unassembled WGS sequence"/>
</dbReference>
<dbReference type="AlphaFoldDB" id="A0A2I0J133"/>
<reference evidence="6 7" key="1">
    <citation type="submission" date="2017-11" db="EMBL/GenBank/DDBJ databases">
        <title>De-novo sequencing of pomegranate (Punica granatum L.) genome.</title>
        <authorList>
            <person name="Akparov Z."/>
            <person name="Amiraslanov A."/>
            <person name="Hajiyeva S."/>
            <person name="Abbasov M."/>
            <person name="Kaur K."/>
            <person name="Hamwieh A."/>
            <person name="Solovyev V."/>
            <person name="Salamov A."/>
            <person name="Braich B."/>
            <person name="Kosarev P."/>
            <person name="Mahmoud A."/>
            <person name="Hajiyev E."/>
            <person name="Babayeva S."/>
            <person name="Izzatullayeva V."/>
            <person name="Mammadov A."/>
            <person name="Mammadov A."/>
            <person name="Sharifova S."/>
            <person name="Ojaghi J."/>
            <person name="Eynullazada K."/>
            <person name="Bayramov B."/>
            <person name="Abdulazimova A."/>
            <person name="Shahmuradov I."/>
        </authorList>
    </citation>
    <scope>NUCLEOTIDE SEQUENCE [LARGE SCALE GENOMIC DNA]</scope>
    <source>
        <strain evidence="7">cv. AG2017</strain>
        <tissue evidence="6">Leaf</tissue>
    </source>
</reference>
<evidence type="ECO:0000256" key="3">
    <source>
        <dbReference type="ARBA" id="ARBA00022989"/>
    </source>
</evidence>
<dbReference type="EMBL" id="PGOL01002168">
    <property type="protein sequence ID" value="PKI49949.1"/>
    <property type="molecule type" value="Genomic_DNA"/>
</dbReference>
<evidence type="ECO:0000256" key="1">
    <source>
        <dbReference type="ARBA" id="ARBA00004141"/>
    </source>
</evidence>
<dbReference type="InterPro" id="IPR037185">
    <property type="entry name" value="EmrE-like"/>
</dbReference>
<proteinExistence type="predicted"/>
<gene>
    <name evidence="6" type="ORF">CRG98_029657</name>
</gene>
<feature type="transmembrane region" description="Helical" evidence="5">
    <location>
        <begin position="12"/>
        <end position="33"/>
    </location>
</feature>
<keyword evidence="4 5" id="KW-0472">Membrane</keyword>
<dbReference type="PANTHER" id="PTHR31218">
    <property type="entry name" value="WAT1-RELATED PROTEIN"/>
    <property type="match status" value="1"/>
</dbReference>
<accession>A0A2I0J133</accession>
<keyword evidence="7" id="KW-1185">Reference proteome</keyword>
<keyword evidence="2 5" id="KW-0812">Transmembrane</keyword>
<protein>
    <submittedName>
        <fullName evidence="6">Uncharacterized protein</fullName>
    </submittedName>
</protein>
<feature type="transmembrane region" description="Helical" evidence="5">
    <location>
        <begin position="169"/>
        <end position="187"/>
    </location>
</feature>
<feature type="transmembrane region" description="Helical" evidence="5">
    <location>
        <begin position="135"/>
        <end position="157"/>
    </location>
</feature>
<dbReference type="GO" id="GO:0022857">
    <property type="term" value="F:transmembrane transporter activity"/>
    <property type="evidence" value="ECO:0007669"/>
    <property type="project" value="InterPro"/>
</dbReference>
<feature type="transmembrane region" description="Helical" evidence="5">
    <location>
        <begin position="40"/>
        <end position="61"/>
    </location>
</feature>
<feature type="transmembrane region" description="Helical" evidence="5">
    <location>
        <begin position="229"/>
        <end position="250"/>
    </location>
</feature>
<organism evidence="6 7">
    <name type="scientific">Punica granatum</name>
    <name type="common">Pomegranate</name>
    <dbReference type="NCBI Taxonomy" id="22663"/>
    <lineage>
        <taxon>Eukaryota</taxon>
        <taxon>Viridiplantae</taxon>
        <taxon>Streptophyta</taxon>
        <taxon>Embryophyta</taxon>
        <taxon>Tracheophyta</taxon>
        <taxon>Spermatophyta</taxon>
        <taxon>Magnoliopsida</taxon>
        <taxon>eudicotyledons</taxon>
        <taxon>Gunneridae</taxon>
        <taxon>Pentapetalae</taxon>
        <taxon>rosids</taxon>
        <taxon>malvids</taxon>
        <taxon>Myrtales</taxon>
        <taxon>Lythraceae</taxon>
        <taxon>Punica</taxon>
    </lineage>
</organism>
<dbReference type="GO" id="GO:0016020">
    <property type="term" value="C:membrane"/>
    <property type="evidence" value="ECO:0007669"/>
    <property type="project" value="InterPro"/>
</dbReference>
<name>A0A2I0J133_PUNGR</name>